<organism evidence="2 3">
    <name type="scientific">Paraconiothyrium brasiliense</name>
    <dbReference type="NCBI Taxonomy" id="300254"/>
    <lineage>
        <taxon>Eukaryota</taxon>
        <taxon>Fungi</taxon>
        <taxon>Dikarya</taxon>
        <taxon>Ascomycota</taxon>
        <taxon>Pezizomycotina</taxon>
        <taxon>Dothideomycetes</taxon>
        <taxon>Pleosporomycetidae</taxon>
        <taxon>Pleosporales</taxon>
        <taxon>Massarineae</taxon>
        <taxon>Didymosphaeriaceae</taxon>
        <taxon>Paraconiothyrium</taxon>
    </lineage>
</organism>
<comment type="caution">
    <text evidence="2">The sequence shown here is derived from an EMBL/GenBank/DDBJ whole genome shotgun (WGS) entry which is preliminary data.</text>
</comment>
<gene>
    <name evidence="2" type="ORF">SLS60_008262</name>
</gene>
<evidence type="ECO:0000313" key="2">
    <source>
        <dbReference type="EMBL" id="KAL1597775.1"/>
    </source>
</evidence>
<name>A0ABR3R033_9PLEO</name>
<reference evidence="2 3" key="1">
    <citation type="submission" date="2024-02" db="EMBL/GenBank/DDBJ databases">
        <title>De novo assembly and annotation of 12 fungi associated with fruit tree decline syndrome in Ontario, Canada.</title>
        <authorList>
            <person name="Sulman M."/>
            <person name="Ellouze W."/>
            <person name="Ilyukhin E."/>
        </authorList>
    </citation>
    <scope>NUCLEOTIDE SEQUENCE [LARGE SCALE GENOMIC DNA]</scope>
    <source>
        <strain evidence="2 3">M42-189</strain>
    </source>
</reference>
<dbReference type="Proteomes" id="UP001521785">
    <property type="component" value="Unassembled WGS sequence"/>
</dbReference>
<sequence>MSHATPSEAGNTPIGDFTQVLKLTASTEVATTLSQLKLSTKSPQKPANKPKSAPVAESWDDDVSGSGSDTETEEPSDTRSSRAKERDSLSPLATIKSVDSPHPPPPTPASPTGVPFDFPDNVPYGAGGGVNSRDGSRRGSATASPARRPDKTTAVAGRLIAGALGVRAPRRTEEEREYDRAMRDKERKRRDEEREKEKQERQAAEDRKRSVWED</sequence>
<evidence type="ECO:0000313" key="3">
    <source>
        <dbReference type="Proteomes" id="UP001521785"/>
    </source>
</evidence>
<dbReference type="EMBL" id="JAKJXO020000012">
    <property type="protein sequence ID" value="KAL1597775.1"/>
    <property type="molecule type" value="Genomic_DNA"/>
</dbReference>
<feature type="compositionally biased region" description="Polar residues" evidence="1">
    <location>
        <begin position="34"/>
        <end position="45"/>
    </location>
</feature>
<proteinExistence type="predicted"/>
<feature type="compositionally biased region" description="Basic and acidic residues" evidence="1">
    <location>
        <begin position="76"/>
        <end position="88"/>
    </location>
</feature>
<keyword evidence="3" id="KW-1185">Reference proteome</keyword>
<accession>A0ABR3R033</accession>
<feature type="region of interest" description="Disordered" evidence="1">
    <location>
        <begin position="34"/>
        <end position="214"/>
    </location>
</feature>
<protein>
    <submittedName>
        <fullName evidence="2">Uncharacterized protein</fullName>
    </submittedName>
</protein>
<feature type="compositionally biased region" description="Basic and acidic residues" evidence="1">
    <location>
        <begin position="170"/>
        <end position="214"/>
    </location>
</feature>
<evidence type="ECO:0000256" key="1">
    <source>
        <dbReference type="SAM" id="MobiDB-lite"/>
    </source>
</evidence>